<dbReference type="GO" id="GO:0005634">
    <property type="term" value="C:nucleus"/>
    <property type="evidence" value="ECO:0007669"/>
    <property type="project" value="UniProtKB-SubCell"/>
</dbReference>
<comment type="pathway">
    <text evidence="3">Protein modification; protein ubiquitination.</text>
</comment>
<keyword evidence="12" id="KW-0862">Zinc</keyword>
<evidence type="ECO:0000259" key="23">
    <source>
        <dbReference type="PROSITE" id="PS50800"/>
    </source>
</evidence>
<keyword evidence="8" id="KW-0479">Metal-binding</keyword>
<dbReference type="FunFam" id="3.30.40.10:FF:000172">
    <property type="entry name" value="E3 ubiquitin-protein ligase RAD18"/>
    <property type="match status" value="1"/>
</dbReference>
<protein>
    <recommendedName>
        <fullName evidence="6">Postreplication repair E3 ubiquitin-protein ligase RAD18</fullName>
        <ecNumber evidence="5">2.3.2.27</ecNumber>
    </recommendedName>
    <alternativeName>
        <fullName evidence="17">Postreplication repair E3 ubiquitin-protein ligase rad18</fullName>
    </alternativeName>
    <alternativeName>
        <fullName evidence="16 18">RING-type E3 ubiquitin transferase RAD18</fullName>
    </alternativeName>
</protein>
<feature type="region of interest" description="Disordered" evidence="21">
    <location>
        <begin position="103"/>
        <end position="200"/>
    </location>
</feature>
<evidence type="ECO:0000256" key="20">
    <source>
        <dbReference type="PROSITE-ProRule" id="PRU01256"/>
    </source>
</evidence>
<evidence type="ECO:0000313" key="26">
    <source>
        <dbReference type="Proteomes" id="UP001143981"/>
    </source>
</evidence>
<feature type="domain" description="UBZ4-type" evidence="24">
    <location>
        <begin position="200"/>
        <end position="227"/>
    </location>
</feature>
<evidence type="ECO:0000256" key="11">
    <source>
        <dbReference type="ARBA" id="ARBA00022786"/>
    </source>
</evidence>
<dbReference type="PANTHER" id="PTHR14134">
    <property type="entry name" value="E3 UBIQUITIN-PROTEIN LIGASE RAD18"/>
    <property type="match status" value="1"/>
</dbReference>
<dbReference type="GO" id="GO:0061630">
    <property type="term" value="F:ubiquitin protein ligase activity"/>
    <property type="evidence" value="ECO:0007669"/>
    <property type="project" value="UniProtKB-EC"/>
</dbReference>
<name>A0A9W7YEW6_9FUNG</name>
<dbReference type="Proteomes" id="UP001143981">
    <property type="component" value="Unassembled WGS sequence"/>
</dbReference>
<sequence>MLDGALDDPSDWPAEHTGLRDLDQLLRCPICKEYFTTAMAAASCGHTFCSLCVRRCLTQETKCPSCRAPLTESDLHPSRLIDSLLRAFVGGRQRLLAALSAARPEPTDADCARPGARRNLRSAGAAAHDMPEQRKRPRIRTRSAARTDDGSDSPGSTGDCIDLPSSDTGHGAWAPSQHTDDDSDFAPTEAHIQPSKGPPAVPCPNCQQAVAAARINWHLDRCLAGRPTDGARGGPWGLAHGAATSGGSAPKRQAPLRLQSAAAGHTLPRPTKMAYSLLSEAKLRRTLRDLGIPTKGDKQQMQARHVEWVNMYMANADSDAPVSHRLLLRRLAAWEDALARPADAAKHPPPDSPADHAAKYSDAFASLVAQAQASRKRPAASDA</sequence>
<dbReference type="SMART" id="SM00513">
    <property type="entry name" value="SAP"/>
    <property type="match status" value="1"/>
</dbReference>
<keyword evidence="11" id="KW-0833">Ubl conjugation pathway</keyword>
<evidence type="ECO:0000256" key="5">
    <source>
        <dbReference type="ARBA" id="ARBA00012483"/>
    </source>
</evidence>
<keyword evidence="14 20" id="KW-0234">DNA repair</keyword>
<dbReference type="SMART" id="SM00734">
    <property type="entry name" value="ZnF_Rad18"/>
    <property type="match status" value="1"/>
</dbReference>
<dbReference type="InterPro" id="IPR017907">
    <property type="entry name" value="Znf_RING_CS"/>
</dbReference>
<dbReference type="NCBIfam" id="TIGR00599">
    <property type="entry name" value="rad18"/>
    <property type="match status" value="1"/>
</dbReference>
<dbReference type="GO" id="GO:0097505">
    <property type="term" value="C:Rad6-Rad18 complex"/>
    <property type="evidence" value="ECO:0007669"/>
    <property type="project" value="TreeGrafter"/>
</dbReference>
<dbReference type="InterPro" id="IPR003034">
    <property type="entry name" value="SAP_dom"/>
</dbReference>
<evidence type="ECO:0000256" key="10">
    <source>
        <dbReference type="ARBA" id="ARBA00022771"/>
    </source>
</evidence>
<dbReference type="SMART" id="SM00184">
    <property type="entry name" value="RING"/>
    <property type="match status" value="1"/>
</dbReference>
<dbReference type="InterPro" id="IPR001841">
    <property type="entry name" value="Znf_RING"/>
</dbReference>
<dbReference type="InterPro" id="IPR039577">
    <property type="entry name" value="Rad18"/>
</dbReference>
<keyword evidence="26" id="KW-1185">Reference proteome</keyword>
<dbReference type="GO" id="GO:0006513">
    <property type="term" value="P:protein monoubiquitination"/>
    <property type="evidence" value="ECO:0007669"/>
    <property type="project" value="InterPro"/>
</dbReference>
<evidence type="ECO:0000256" key="19">
    <source>
        <dbReference type="PROSITE-ProRule" id="PRU00175"/>
    </source>
</evidence>
<evidence type="ECO:0000256" key="1">
    <source>
        <dbReference type="ARBA" id="ARBA00000900"/>
    </source>
</evidence>
<keyword evidence="13" id="KW-0238">DNA-binding</keyword>
<keyword evidence="10 19" id="KW-0863">Zinc-finger</keyword>
<comment type="subcellular location">
    <subcellularLocation>
        <location evidence="2">Nucleus</location>
    </subcellularLocation>
</comment>
<dbReference type="GO" id="GO:0006281">
    <property type="term" value="P:DNA repair"/>
    <property type="evidence" value="ECO:0007669"/>
    <property type="project" value="UniProtKB-KW"/>
</dbReference>
<gene>
    <name evidence="25" type="primary">RAD18</name>
    <name evidence="25" type="ORF">LPJ61_002002</name>
</gene>
<dbReference type="PROSITE" id="PS50089">
    <property type="entry name" value="ZF_RING_2"/>
    <property type="match status" value="1"/>
</dbReference>
<dbReference type="Gene3D" id="3.30.160.60">
    <property type="entry name" value="Classic Zinc Finger"/>
    <property type="match status" value="1"/>
</dbReference>
<comment type="similarity">
    <text evidence="4">Belongs to the RAD18 family.</text>
</comment>
<comment type="caution">
    <text evidence="25">The sequence shown here is derived from an EMBL/GenBank/DDBJ whole genome shotgun (WGS) entry which is preliminary data.</text>
</comment>
<evidence type="ECO:0000256" key="13">
    <source>
        <dbReference type="ARBA" id="ARBA00023125"/>
    </source>
</evidence>
<evidence type="ECO:0000259" key="24">
    <source>
        <dbReference type="PROSITE" id="PS51908"/>
    </source>
</evidence>
<evidence type="ECO:0000256" key="2">
    <source>
        <dbReference type="ARBA" id="ARBA00004123"/>
    </source>
</evidence>
<evidence type="ECO:0000256" key="21">
    <source>
        <dbReference type="SAM" id="MobiDB-lite"/>
    </source>
</evidence>
<accession>A0A9W7YEW6</accession>
<dbReference type="AlphaFoldDB" id="A0A9W7YEW6"/>
<dbReference type="CDD" id="cd16529">
    <property type="entry name" value="RING-HC_RAD18"/>
    <property type="match status" value="1"/>
</dbReference>
<dbReference type="PROSITE" id="PS51908">
    <property type="entry name" value="ZF_UBZ4"/>
    <property type="match status" value="1"/>
</dbReference>
<feature type="domain" description="SAP" evidence="23">
    <location>
        <begin position="275"/>
        <end position="309"/>
    </location>
</feature>
<evidence type="ECO:0000256" key="15">
    <source>
        <dbReference type="ARBA" id="ARBA00023242"/>
    </source>
</evidence>
<dbReference type="Pfam" id="PF13923">
    <property type="entry name" value="zf-C3HC4_2"/>
    <property type="match status" value="1"/>
</dbReference>
<dbReference type="Pfam" id="PF02037">
    <property type="entry name" value="SAP"/>
    <property type="match status" value="1"/>
</dbReference>
<evidence type="ECO:0000256" key="4">
    <source>
        <dbReference type="ARBA" id="ARBA00009506"/>
    </source>
</evidence>
<evidence type="ECO:0000256" key="6">
    <source>
        <dbReference type="ARBA" id="ARBA00015551"/>
    </source>
</evidence>
<evidence type="ECO:0000256" key="8">
    <source>
        <dbReference type="ARBA" id="ARBA00022723"/>
    </source>
</evidence>
<evidence type="ECO:0000256" key="3">
    <source>
        <dbReference type="ARBA" id="ARBA00004906"/>
    </source>
</evidence>
<evidence type="ECO:0000256" key="18">
    <source>
        <dbReference type="ARBA" id="ARBA00082369"/>
    </source>
</evidence>
<dbReference type="InterPro" id="IPR004580">
    <property type="entry name" value="Rad18_fungi"/>
</dbReference>
<comment type="catalytic activity">
    <reaction evidence="1">
        <text>S-ubiquitinyl-[E2 ubiquitin-conjugating enzyme]-L-cysteine + [acceptor protein]-L-lysine = [E2 ubiquitin-conjugating enzyme]-L-cysteine + N(6)-ubiquitinyl-[acceptor protein]-L-lysine.</text>
        <dbReference type="EC" id="2.3.2.27"/>
    </reaction>
</comment>
<evidence type="ECO:0000313" key="25">
    <source>
        <dbReference type="EMBL" id="KAJ1732509.1"/>
    </source>
</evidence>
<evidence type="ECO:0000256" key="7">
    <source>
        <dbReference type="ARBA" id="ARBA00022679"/>
    </source>
</evidence>
<reference evidence="25" key="1">
    <citation type="submission" date="2022-07" db="EMBL/GenBank/DDBJ databases">
        <title>Phylogenomic reconstructions and comparative analyses of Kickxellomycotina fungi.</title>
        <authorList>
            <person name="Reynolds N.K."/>
            <person name="Stajich J.E."/>
            <person name="Barry K."/>
            <person name="Grigoriev I.V."/>
            <person name="Crous P."/>
            <person name="Smith M.E."/>
        </authorList>
    </citation>
    <scope>NUCLEOTIDE SEQUENCE</scope>
    <source>
        <strain evidence="25">BCRC 34381</strain>
    </source>
</reference>
<dbReference type="Gene3D" id="3.30.40.10">
    <property type="entry name" value="Zinc/RING finger domain, C3HC4 (zinc finger)"/>
    <property type="match status" value="1"/>
</dbReference>
<dbReference type="SUPFAM" id="SSF57850">
    <property type="entry name" value="RING/U-box"/>
    <property type="match status" value="1"/>
</dbReference>
<evidence type="ECO:0000256" key="12">
    <source>
        <dbReference type="ARBA" id="ARBA00022833"/>
    </source>
</evidence>
<keyword evidence="9 20" id="KW-0227">DNA damage</keyword>
<evidence type="ECO:0000256" key="14">
    <source>
        <dbReference type="ARBA" id="ARBA00023204"/>
    </source>
</evidence>
<evidence type="ECO:0000256" key="17">
    <source>
        <dbReference type="ARBA" id="ARBA00074353"/>
    </source>
</evidence>
<evidence type="ECO:0000256" key="9">
    <source>
        <dbReference type="ARBA" id="ARBA00022763"/>
    </source>
</evidence>
<dbReference type="PROSITE" id="PS00518">
    <property type="entry name" value="ZF_RING_1"/>
    <property type="match status" value="1"/>
</dbReference>
<dbReference type="PROSITE" id="PS50800">
    <property type="entry name" value="SAP"/>
    <property type="match status" value="1"/>
</dbReference>
<proteinExistence type="inferred from homology"/>
<organism evidence="25 26">
    <name type="scientific">Coemansia biformis</name>
    <dbReference type="NCBI Taxonomy" id="1286918"/>
    <lineage>
        <taxon>Eukaryota</taxon>
        <taxon>Fungi</taxon>
        <taxon>Fungi incertae sedis</taxon>
        <taxon>Zoopagomycota</taxon>
        <taxon>Kickxellomycotina</taxon>
        <taxon>Kickxellomycetes</taxon>
        <taxon>Kickxellales</taxon>
        <taxon>Kickxellaceae</taxon>
        <taxon>Coemansia</taxon>
    </lineage>
</organism>
<dbReference type="PANTHER" id="PTHR14134:SF2">
    <property type="entry name" value="E3 UBIQUITIN-PROTEIN LIGASE RAD18"/>
    <property type="match status" value="1"/>
</dbReference>
<keyword evidence="25" id="KW-0012">Acyltransferase</keyword>
<dbReference type="OrthoDB" id="9049620at2759"/>
<keyword evidence="15" id="KW-0539">Nucleus</keyword>
<dbReference type="GO" id="GO:0006301">
    <property type="term" value="P:DNA damage tolerance"/>
    <property type="evidence" value="ECO:0007669"/>
    <property type="project" value="InterPro"/>
</dbReference>
<dbReference type="GO" id="GO:0003697">
    <property type="term" value="F:single-stranded DNA binding"/>
    <property type="evidence" value="ECO:0007669"/>
    <property type="project" value="InterPro"/>
</dbReference>
<dbReference type="InterPro" id="IPR006642">
    <property type="entry name" value="Rad18_UBZ4"/>
</dbReference>
<evidence type="ECO:0000256" key="16">
    <source>
        <dbReference type="ARBA" id="ARBA00031783"/>
    </source>
</evidence>
<dbReference type="EMBL" id="JANBOI010000219">
    <property type="protein sequence ID" value="KAJ1732509.1"/>
    <property type="molecule type" value="Genomic_DNA"/>
</dbReference>
<feature type="domain" description="RING-type" evidence="22">
    <location>
        <begin position="28"/>
        <end position="67"/>
    </location>
</feature>
<dbReference type="GO" id="GO:0008270">
    <property type="term" value="F:zinc ion binding"/>
    <property type="evidence" value="ECO:0007669"/>
    <property type="project" value="UniProtKB-KW"/>
</dbReference>
<dbReference type="EC" id="2.3.2.27" evidence="5"/>
<evidence type="ECO:0000259" key="22">
    <source>
        <dbReference type="PROSITE" id="PS50089"/>
    </source>
</evidence>
<keyword evidence="7 25" id="KW-0808">Transferase</keyword>
<dbReference type="InterPro" id="IPR013083">
    <property type="entry name" value="Znf_RING/FYVE/PHD"/>
</dbReference>